<name>A0ACC3YHU9_COLTU</name>
<protein>
    <submittedName>
        <fullName evidence="1">Secreted aspartic proteinase</fullName>
    </submittedName>
</protein>
<reference evidence="1 2" key="1">
    <citation type="journal article" date="2020" name="Phytopathology">
        <title>Genome Sequence Resources of Colletotrichum truncatum, C. plurivorum, C. musicola, and C. sojae: Four Species Pathogenic to Soybean (Glycine max).</title>
        <authorList>
            <person name="Rogerio F."/>
            <person name="Boufleur T.R."/>
            <person name="Ciampi-Guillardi M."/>
            <person name="Sukno S.A."/>
            <person name="Thon M.R."/>
            <person name="Massola Junior N.S."/>
            <person name="Baroncelli R."/>
        </authorList>
    </citation>
    <scope>NUCLEOTIDE SEQUENCE [LARGE SCALE GENOMIC DNA]</scope>
    <source>
        <strain evidence="1 2">CMES1059</strain>
    </source>
</reference>
<organism evidence="1 2">
    <name type="scientific">Colletotrichum truncatum</name>
    <name type="common">Anthracnose fungus</name>
    <name type="synonym">Colletotrichum capsici</name>
    <dbReference type="NCBI Taxonomy" id="5467"/>
    <lineage>
        <taxon>Eukaryota</taxon>
        <taxon>Fungi</taxon>
        <taxon>Dikarya</taxon>
        <taxon>Ascomycota</taxon>
        <taxon>Pezizomycotina</taxon>
        <taxon>Sordariomycetes</taxon>
        <taxon>Hypocreomycetidae</taxon>
        <taxon>Glomerellales</taxon>
        <taxon>Glomerellaceae</taxon>
        <taxon>Colletotrichum</taxon>
        <taxon>Colletotrichum truncatum species complex</taxon>
    </lineage>
</organism>
<sequence length="598" mass="63197">MALLSSALLALSLVARIQAWPQLPTDDGDIGFLTTLPVIPYTTQHQTQADANVAPRGLSLPADEDSETMVMTLPVTSRLRRRRVNQRRPRKVLLDNLLGEDLDLDVLPVAPKPKPPVAGRGLPVDDRVEITTSFVTLPVIHSTKRGVFSRQVEAKLANRSDVAYYAQLNIGTPPQAVYAQLDTGSFELWVNPDCSLLSTSDQRFCEAVGFYDTARSSTAVALRTTKTLRYGIGAANITYVRDNLALAGSQSTMQQVQFGVALSSEDQFAGILGIGAGEGVNTRYKNLIDELASQGVTKTKAFSLALGSKDDQEGAIIFGGIDTSKFSGPLARLPIIPADQSPDGVARYWVNMNQLSITPPSGRTRYYPNSNMPVFLDSGATLTLLPADLANMIATDFGSPGLDANGFYPISCTLVNLNGTMDFDFDGMKIKVPYKEMIREVRTTPPACYLGIVPNSDFTLLGDTFLRSAYTVFDLDSNVAYLAQYVNCGTQTMPINRPEDIPAMQGLCKGAQGSITAPPASNGTNTPVPSPGFGTGTGTGSGTAPGSGSGSGSGSTLPTGPSPGMSGLPASDSMSSASISTPSTVAILSSLILAAIIM</sequence>
<evidence type="ECO:0000313" key="1">
    <source>
        <dbReference type="EMBL" id="KAL0931463.1"/>
    </source>
</evidence>
<accession>A0ACC3YHU9</accession>
<comment type="caution">
    <text evidence="1">The sequence shown here is derived from an EMBL/GenBank/DDBJ whole genome shotgun (WGS) entry which is preliminary data.</text>
</comment>
<proteinExistence type="predicted"/>
<evidence type="ECO:0000313" key="2">
    <source>
        <dbReference type="Proteomes" id="UP000805649"/>
    </source>
</evidence>
<dbReference type="EMBL" id="VUJX02000010">
    <property type="protein sequence ID" value="KAL0931463.1"/>
    <property type="molecule type" value="Genomic_DNA"/>
</dbReference>
<gene>
    <name evidence="1" type="ORF">CTRU02_214198</name>
</gene>
<keyword evidence="2" id="KW-1185">Reference proteome</keyword>
<dbReference type="Proteomes" id="UP000805649">
    <property type="component" value="Unassembled WGS sequence"/>
</dbReference>